<organism evidence="2 3">
    <name type="scientific">Musa troglodytarum</name>
    <name type="common">fe'i banana</name>
    <dbReference type="NCBI Taxonomy" id="320322"/>
    <lineage>
        <taxon>Eukaryota</taxon>
        <taxon>Viridiplantae</taxon>
        <taxon>Streptophyta</taxon>
        <taxon>Embryophyta</taxon>
        <taxon>Tracheophyta</taxon>
        <taxon>Spermatophyta</taxon>
        <taxon>Magnoliopsida</taxon>
        <taxon>Liliopsida</taxon>
        <taxon>Zingiberales</taxon>
        <taxon>Musaceae</taxon>
        <taxon>Musa</taxon>
    </lineage>
</organism>
<dbReference type="OrthoDB" id="695262at2759"/>
<sequence>MFGSEARYPAPDIDCRPFRHFGSRSNGKATIARREGKMERKPSNSPNLMRHSAGTASAASTPGRRWAQIAEEKPKPKLAARVTEAAGETVAECAAVLCCCPCGLANLFFVAAVKLPAGLVRRALRLRRKRGAGYGKVKAGHLRTGVGSFDDDDFSIHHGTFLMALGAKEVWPAKAVSPELLQLEKEMTARFYGTGFWRSPSQKE</sequence>
<keyword evidence="3" id="KW-1185">Reference proteome</keyword>
<dbReference type="AlphaFoldDB" id="A0A9E7EC28"/>
<feature type="region of interest" description="Disordered" evidence="1">
    <location>
        <begin position="26"/>
        <end position="64"/>
    </location>
</feature>
<evidence type="ECO:0000256" key="1">
    <source>
        <dbReference type="SAM" id="MobiDB-lite"/>
    </source>
</evidence>
<evidence type="ECO:0000313" key="2">
    <source>
        <dbReference type="EMBL" id="URD74181.1"/>
    </source>
</evidence>
<gene>
    <name evidence="2" type="ORF">MUK42_25493</name>
</gene>
<feature type="compositionally biased region" description="Basic and acidic residues" evidence="1">
    <location>
        <begin position="32"/>
        <end position="42"/>
    </location>
</feature>
<protein>
    <submittedName>
        <fullName evidence="2">Uncharacterized protein</fullName>
    </submittedName>
</protein>
<dbReference type="EMBL" id="CP097502">
    <property type="protein sequence ID" value="URD74181.1"/>
    <property type="molecule type" value="Genomic_DNA"/>
</dbReference>
<reference evidence="2" key="1">
    <citation type="submission" date="2022-05" db="EMBL/GenBank/DDBJ databases">
        <title>The Musa troglodytarum L. genome provides insights into the mechanism of non-climacteric behaviour and enrichment of carotenoids.</title>
        <authorList>
            <person name="Wang J."/>
        </authorList>
    </citation>
    <scope>NUCLEOTIDE SEQUENCE</scope>
    <source>
        <tissue evidence="2">Leaf</tissue>
    </source>
</reference>
<dbReference type="PANTHER" id="PTHR33264">
    <property type="entry name" value="EXPRESSED PROTEIN"/>
    <property type="match status" value="1"/>
</dbReference>
<accession>A0A9E7EC28</accession>
<dbReference type="PANTHER" id="PTHR33264:SF8">
    <property type="entry name" value="EXPRESSED PROTEIN"/>
    <property type="match status" value="1"/>
</dbReference>
<evidence type="ECO:0000313" key="3">
    <source>
        <dbReference type="Proteomes" id="UP001055439"/>
    </source>
</evidence>
<name>A0A9E7EC28_9LILI</name>
<dbReference type="Proteomes" id="UP001055439">
    <property type="component" value="Chromosome 1"/>
</dbReference>
<feature type="compositionally biased region" description="Low complexity" evidence="1">
    <location>
        <begin position="52"/>
        <end position="61"/>
    </location>
</feature>
<proteinExistence type="predicted"/>